<name>A0AA88HVU3_ARTSF</name>
<keyword evidence="3" id="KW-1185">Reference proteome</keyword>
<gene>
    <name evidence="2" type="ORF">QYM36_006734</name>
</gene>
<feature type="signal peptide" evidence="1">
    <location>
        <begin position="1"/>
        <end position="21"/>
    </location>
</feature>
<protein>
    <submittedName>
        <fullName evidence="2">Uncharacterized protein</fullName>
    </submittedName>
</protein>
<dbReference type="EMBL" id="JAVRJZ010000010">
    <property type="protein sequence ID" value="KAK2718043.1"/>
    <property type="molecule type" value="Genomic_DNA"/>
</dbReference>
<feature type="chain" id="PRO_5041731827" evidence="1">
    <location>
        <begin position="22"/>
        <end position="325"/>
    </location>
</feature>
<reference evidence="2" key="1">
    <citation type="submission" date="2023-07" db="EMBL/GenBank/DDBJ databases">
        <title>Chromosome-level genome assembly of Artemia franciscana.</title>
        <authorList>
            <person name="Jo E."/>
        </authorList>
    </citation>
    <scope>NUCLEOTIDE SEQUENCE</scope>
    <source>
        <tissue evidence="2">Whole body</tissue>
    </source>
</reference>
<evidence type="ECO:0000313" key="3">
    <source>
        <dbReference type="Proteomes" id="UP001187531"/>
    </source>
</evidence>
<dbReference type="AlphaFoldDB" id="A0AA88HVU3"/>
<evidence type="ECO:0000313" key="2">
    <source>
        <dbReference type="EMBL" id="KAK2718043.1"/>
    </source>
</evidence>
<comment type="caution">
    <text evidence="2">The sequence shown here is derived from an EMBL/GenBank/DDBJ whole genome shotgun (WGS) entry which is preliminary data.</text>
</comment>
<sequence length="325" mass="37526">MTKPQVLYAFICLLFIRSCQSFYYGGVGNSAADGLFKKYGMMKIFEDCFGLEIIQEWWTEILQAGESCQSGKRMRPNNKIIPNIKHKHMKSPIKAQPLHFESAENVRFSSQEIRNPEYFQFLPVVVSPGFKTTFGSPANVPVQYPYYIGSDQPNYYYSHFSERQKRQVSNAESLETQEMLKKMVDEKVGNMTCIMRELKFLKSDNQPDVEGITRRINRLSIKESLKRDMLDGMQMCSDFSKCIPLEKYEKTALLRNLARPYMFFSCFKNQKLVACMKKDLNEKFGVNFDTVSSRMGLDSMAEDSEDDQILSLFSTIFGISENTSL</sequence>
<evidence type="ECO:0000256" key="1">
    <source>
        <dbReference type="SAM" id="SignalP"/>
    </source>
</evidence>
<proteinExistence type="predicted"/>
<accession>A0AA88HVU3</accession>
<dbReference type="Proteomes" id="UP001187531">
    <property type="component" value="Unassembled WGS sequence"/>
</dbReference>
<organism evidence="2 3">
    <name type="scientific">Artemia franciscana</name>
    <name type="common">Brine shrimp</name>
    <name type="synonym">Artemia sanfranciscana</name>
    <dbReference type="NCBI Taxonomy" id="6661"/>
    <lineage>
        <taxon>Eukaryota</taxon>
        <taxon>Metazoa</taxon>
        <taxon>Ecdysozoa</taxon>
        <taxon>Arthropoda</taxon>
        <taxon>Crustacea</taxon>
        <taxon>Branchiopoda</taxon>
        <taxon>Anostraca</taxon>
        <taxon>Artemiidae</taxon>
        <taxon>Artemia</taxon>
    </lineage>
</organism>
<keyword evidence="1" id="KW-0732">Signal</keyword>